<accession>A0A371G5C8</accession>
<feature type="non-terminal residue" evidence="2">
    <location>
        <position position="1"/>
    </location>
</feature>
<feature type="region of interest" description="Disordered" evidence="1">
    <location>
        <begin position="136"/>
        <end position="174"/>
    </location>
</feature>
<organism evidence="2 3">
    <name type="scientific">Mucuna pruriens</name>
    <name type="common">Velvet bean</name>
    <name type="synonym">Dolichos pruriens</name>
    <dbReference type="NCBI Taxonomy" id="157652"/>
    <lineage>
        <taxon>Eukaryota</taxon>
        <taxon>Viridiplantae</taxon>
        <taxon>Streptophyta</taxon>
        <taxon>Embryophyta</taxon>
        <taxon>Tracheophyta</taxon>
        <taxon>Spermatophyta</taxon>
        <taxon>Magnoliopsida</taxon>
        <taxon>eudicotyledons</taxon>
        <taxon>Gunneridae</taxon>
        <taxon>Pentapetalae</taxon>
        <taxon>rosids</taxon>
        <taxon>fabids</taxon>
        <taxon>Fabales</taxon>
        <taxon>Fabaceae</taxon>
        <taxon>Papilionoideae</taxon>
        <taxon>50 kb inversion clade</taxon>
        <taxon>NPAAA clade</taxon>
        <taxon>indigoferoid/millettioid clade</taxon>
        <taxon>Phaseoleae</taxon>
        <taxon>Mucuna</taxon>
    </lineage>
</organism>
<evidence type="ECO:0000313" key="2">
    <source>
        <dbReference type="EMBL" id="RDX85758.1"/>
    </source>
</evidence>
<feature type="region of interest" description="Disordered" evidence="1">
    <location>
        <begin position="24"/>
        <end position="44"/>
    </location>
</feature>
<dbReference type="AlphaFoldDB" id="A0A371G5C8"/>
<reference evidence="2" key="1">
    <citation type="submission" date="2018-05" db="EMBL/GenBank/DDBJ databases">
        <title>Draft genome of Mucuna pruriens seed.</title>
        <authorList>
            <person name="Nnadi N.E."/>
            <person name="Vos R."/>
            <person name="Hasami M.H."/>
            <person name="Devisetty U.K."/>
            <person name="Aguiy J.C."/>
        </authorList>
    </citation>
    <scope>NUCLEOTIDE SEQUENCE [LARGE SCALE GENOMIC DNA]</scope>
    <source>
        <strain evidence="2">JCA_2017</strain>
    </source>
</reference>
<dbReference type="Proteomes" id="UP000257109">
    <property type="component" value="Unassembled WGS sequence"/>
</dbReference>
<keyword evidence="3" id="KW-1185">Reference proteome</keyword>
<feature type="compositionally biased region" description="Basic and acidic residues" evidence="1">
    <location>
        <begin position="136"/>
        <end position="154"/>
    </location>
</feature>
<dbReference type="EMBL" id="QJKJ01006711">
    <property type="protein sequence ID" value="RDX85758.1"/>
    <property type="molecule type" value="Genomic_DNA"/>
</dbReference>
<evidence type="ECO:0000256" key="1">
    <source>
        <dbReference type="SAM" id="MobiDB-lite"/>
    </source>
</evidence>
<protein>
    <submittedName>
        <fullName evidence="2">Uncharacterized protein</fullName>
    </submittedName>
</protein>
<comment type="caution">
    <text evidence="2">The sequence shown here is derived from an EMBL/GenBank/DDBJ whole genome shotgun (WGS) entry which is preliminary data.</text>
</comment>
<sequence>MDTTRPLSLLYQQGYCILGSNCGDRRSTSSPSRVDQTYEGDIGNTTLKLDNTDESCRQDEEEGPEEEALVELERLLEKEGRPRLKTKASSIVKGICRCLRLVIPRHVGFGYHCRGAHATLTTRHNPSLIAAKKDEVGSDIENQRGGRKEVEHGLPDYSRILPMGGQYSTSPQER</sequence>
<evidence type="ECO:0000313" key="3">
    <source>
        <dbReference type="Proteomes" id="UP000257109"/>
    </source>
</evidence>
<name>A0A371G5C8_MUCPR</name>
<proteinExistence type="predicted"/>
<gene>
    <name evidence="2" type="ORF">CR513_33006</name>
</gene>